<feature type="domain" description="BTB" evidence="2">
    <location>
        <begin position="147"/>
        <end position="220"/>
    </location>
</feature>
<evidence type="ECO:0000313" key="3">
    <source>
        <dbReference type="Proteomes" id="UP000085678"/>
    </source>
</evidence>
<evidence type="ECO:0000256" key="1">
    <source>
        <dbReference type="SAM" id="MobiDB-lite"/>
    </source>
</evidence>
<dbReference type="Proteomes" id="UP000085678">
    <property type="component" value="Unplaced"/>
</dbReference>
<dbReference type="PANTHER" id="PTHR45632">
    <property type="entry name" value="LD33804P"/>
    <property type="match status" value="1"/>
</dbReference>
<name>A0A1S3KDR8_LINAN</name>
<dbReference type="PROSITE" id="PS50097">
    <property type="entry name" value="BTB"/>
    <property type="match status" value="1"/>
</dbReference>
<keyword evidence="3" id="KW-1185">Reference proteome</keyword>
<dbReference type="AlphaFoldDB" id="A0A1S3KDR8"/>
<dbReference type="InterPro" id="IPR000210">
    <property type="entry name" value="BTB/POZ_dom"/>
</dbReference>
<evidence type="ECO:0000313" key="4">
    <source>
        <dbReference type="RefSeq" id="XP_013420770.1"/>
    </source>
</evidence>
<dbReference type="SUPFAM" id="SSF54695">
    <property type="entry name" value="POZ domain"/>
    <property type="match status" value="1"/>
</dbReference>
<dbReference type="SMART" id="SM00225">
    <property type="entry name" value="BTB"/>
    <property type="match status" value="1"/>
</dbReference>
<evidence type="ECO:0000259" key="2">
    <source>
        <dbReference type="PROSITE" id="PS50097"/>
    </source>
</evidence>
<dbReference type="InterPro" id="IPR011333">
    <property type="entry name" value="SKP1/BTB/POZ_sf"/>
</dbReference>
<accession>A0A1S3KDR8</accession>
<feature type="region of interest" description="Disordered" evidence="1">
    <location>
        <begin position="557"/>
        <end position="580"/>
    </location>
</feature>
<dbReference type="Pfam" id="PF00651">
    <property type="entry name" value="BTB"/>
    <property type="match status" value="1"/>
</dbReference>
<organism evidence="3 4">
    <name type="scientific">Lingula anatina</name>
    <name type="common">Brachiopod</name>
    <name type="synonym">Lingula unguis</name>
    <dbReference type="NCBI Taxonomy" id="7574"/>
    <lineage>
        <taxon>Eukaryota</taxon>
        <taxon>Metazoa</taxon>
        <taxon>Spiralia</taxon>
        <taxon>Lophotrochozoa</taxon>
        <taxon>Brachiopoda</taxon>
        <taxon>Linguliformea</taxon>
        <taxon>Lingulata</taxon>
        <taxon>Lingulida</taxon>
        <taxon>Linguloidea</taxon>
        <taxon>Lingulidae</taxon>
        <taxon>Lingula</taxon>
    </lineage>
</organism>
<dbReference type="GeneID" id="106181058"/>
<sequence>MSKLTKVKAIDVGVFSSTDLGNGKIKFKFNTTELAQKLLENFSLLLEGEHMVDTTLESKTGTKVRFHAVLLAATRPCFWSYLVSDISGCAGRAEESDDMVLDTQKDDQCLQEFQDFIYNNDEYPETDANYNNVYPALSRMYQKEELTDVTLSADFGPKGPHVFKCHASVLAASSPKLADVFCIFSNALLLKRSHFALKAPAVVVETVLKAVYTGEVTLDDENVEIVRKTATHYQWPFLVKACEQFLHGMADVNDSENTDWIQSHYTTPPASTPCYDTRVGDEENVAVSRKLYFGSSLDERDENFKYSAREVPPEEKNILEEWEPDVKFGANRELMRPRASKEEEEADMSFKENKDQILTEIVNNENLLKMAYLKQSMLNDIRDDLVKIPSRMKKGGTPDMRRKENREWFLPWGQNIDGTPDMRLRENKQGMLNDIRDDLVKIPSRIKKESKPDMRRKENREKHLLWGQNIDGTPDMRLRKNKEYIKQEPANQLLKVCPSSTSHNAGPLKSDGTPDMRYAVNKTSSSCGPLKKDGTPDMRYAANKASFSSAGANIIRSTSSSCGPLKKDGTPDMRFKANRR</sequence>
<feature type="compositionally biased region" description="Basic and acidic residues" evidence="1">
    <location>
        <begin position="565"/>
        <end position="580"/>
    </location>
</feature>
<dbReference type="OrthoDB" id="10072271at2759"/>
<gene>
    <name evidence="4" type="primary">LOC106181058</name>
</gene>
<reference evidence="4" key="1">
    <citation type="submission" date="2025-08" db="UniProtKB">
        <authorList>
            <consortium name="RefSeq"/>
        </authorList>
    </citation>
    <scope>IDENTIFICATION</scope>
    <source>
        <tissue evidence="4">Gonads</tissue>
    </source>
</reference>
<protein>
    <submittedName>
        <fullName evidence="4">Uncharacterized protein LOC106181058 isoform X2</fullName>
    </submittedName>
</protein>
<dbReference type="Gene3D" id="3.30.710.10">
    <property type="entry name" value="Potassium Channel Kv1.1, Chain A"/>
    <property type="match status" value="2"/>
</dbReference>
<proteinExistence type="predicted"/>
<dbReference type="RefSeq" id="XP_013420770.1">
    <property type="nucleotide sequence ID" value="XM_013565316.1"/>
</dbReference>